<dbReference type="Pfam" id="PF16205">
    <property type="entry name" value="Ribosomal_S17_N"/>
    <property type="match status" value="1"/>
</dbReference>
<dbReference type="InterPro" id="IPR032440">
    <property type="entry name" value="Ribosomal_uS17_N"/>
</dbReference>
<reference evidence="2 3" key="1">
    <citation type="submission" date="2022-03" db="EMBL/GenBank/DDBJ databases">
        <authorList>
            <person name="Nunn A."/>
            <person name="Chopra R."/>
            <person name="Nunn A."/>
            <person name="Contreras Garrido A."/>
        </authorList>
    </citation>
    <scope>NUCLEOTIDE SEQUENCE [LARGE SCALE GENOMIC DNA]</scope>
</reference>
<dbReference type="EMBL" id="OU466863">
    <property type="protein sequence ID" value="CAH2077427.1"/>
    <property type="molecule type" value="Genomic_DNA"/>
</dbReference>
<accession>A0AAU9SZN1</accession>
<sequence length="327" mass="37420">PKQGLVTGLEPIYKRANEAIEIFWFSSGEWFCVFTNTSAMAEQTEKAFLKQPKVFLCSKKSGKGKRPGKGGNRFWKNIGLGLKTPRDAIEGKSLMMKGTRMNKSLLTTLLKRVLQIALSIRRVLIMRQIIPRRSAEEGTTEQNSCEEPTVKTMDENESIKKTLIRFGAKEQRVKMMRSLLILQLRMEGEKKRFVDFEMGAETRYLQFEFVTYWYFIGLRCSRGVDYLGIFGDFNHRHGSSSKLTCCTRDLTVTGVHLESCGILLPVTMNKLREFNIIWCSISEIKMGNTVSPLHNPSITCFLSLSKAIILDCKCLMELTLLMFRSEF</sequence>
<evidence type="ECO:0000259" key="1">
    <source>
        <dbReference type="Pfam" id="PF16205"/>
    </source>
</evidence>
<evidence type="ECO:0000313" key="3">
    <source>
        <dbReference type="Proteomes" id="UP000836841"/>
    </source>
</evidence>
<feature type="domain" description="Small ribosomal subunit protein uS17 N-terminal" evidence="1">
    <location>
        <begin position="43"/>
        <end position="92"/>
    </location>
</feature>
<proteinExistence type="predicted"/>
<feature type="non-terminal residue" evidence="2">
    <location>
        <position position="327"/>
    </location>
</feature>
<dbReference type="AlphaFoldDB" id="A0AAU9SZN1"/>
<feature type="non-terminal residue" evidence="2">
    <location>
        <position position="1"/>
    </location>
</feature>
<gene>
    <name evidence="2" type="ORF">TAV2_LOCUS24508</name>
</gene>
<organism evidence="2 3">
    <name type="scientific">Thlaspi arvense</name>
    <name type="common">Field penny-cress</name>
    <dbReference type="NCBI Taxonomy" id="13288"/>
    <lineage>
        <taxon>Eukaryota</taxon>
        <taxon>Viridiplantae</taxon>
        <taxon>Streptophyta</taxon>
        <taxon>Embryophyta</taxon>
        <taxon>Tracheophyta</taxon>
        <taxon>Spermatophyta</taxon>
        <taxon>Magnoliopsida</taxon>
        <taxon>eudicotyledons</taxon>
        <taxon>Gunneridae</taxon>
        <taxon>Pentapetalae</taxon>
        <taxon>rosids</taxon>
        <taxon>malvids</taxon>
        <taxon>Brassicales</taxon>
        <taxon>Brassicaceae</taxon>
        <taxon>Thlaspideae</taxon>
        <taxon>Thlaspi</taxon>
    </lineage>
</organism>
<dbReference type="Proteomes" id="UP000836841">
    <property type="component" value="Chromosome 7"/>
</dbReference>
<keyword evidence="3" id="KW-1185">Reference proteome</keyword>
<protein>
    <recommendedName>
        <fullName evidence="1">Small ribosomal subunit protein uS17 N-terminal domain-containing protein</fullName>
    </recommendedName>
</protein>
<dbReference type="Gene3D" id="2.40.50.1000">
    <property type="match status" value="1"/>
</dbReference>
<name>A0AAU9SZN1_THLAR</name>
<evidence type="ECO:0000313" key="2">
    <source>
        <dbReference type="EMBL" id="CAH2077427.1"/>
    </source>
</evidence>